<reference evidence="3" key="1">
    <citation type="submission" date="2020-05" db="EMBL/GenBank/DDBJ databases">
        <authorList>
            <person name="Chiriac C."/>
            <person name="Salcher M."/>
            <person name="Ghai R."/>
            <person name="Kavagutti S V."/>
        </authorList>
    </citation>
    <scope>NUCLEOTIDE SEQUENCE</scope>
</reference>
<name>A0A6J7WNB4_9CAUD</name>
<proteinExistence type="predicted"/>
<feature type="domain" description="Fibronectin type-III" evidence="2">
    <location>
        <begin position="319"/>
        <end position="419"/>
    </location>
</feature>
<evidence type="ECO:0000313" key="3">
    <source>
        <dbReference type="EMBL" id="CAB5219531.1"/>
    </source>
</evidence>
<dbReference type="InterPro" id="IPR036116">
    <property type="entry name" value="FN3_sf"/>
</dbReference>
<dbReference type="InterPro" id="IPR003961">
    <property type="entry name" value="FN3_dom"/>
</dbReference>
<dbReference type="SUPFAM" id="SSF49265">
    <property type="entry name" value="Fibronectin type III"/>
    <property type="match status" value="1"/>
</dbReference>
<dbReference type="PROSITE" id="PS50853">
    <property type="entry name" value="FN3"/>
    <property type="match status" value="1"/>
</dbReference>
<organism evidence="3">
    <name type="scientific">uncultured Caudovirales phage</name>
    <dbReference type="NCBI Taxonomy" id="2100421"/>
    <lineage>
        <taxon>Viruses</taxon>
        <taxon>Duplodnaviria</taxon>
        <taxon>Heunggongvirae</taxon>
        <taxon>Uroviricota</taxon>
        <taxon>Caudoviricetes</taxon>
        <taxon>Peduoviridae</taxon>
        <taxon>Maltschvirus</taxon>
        <taxon>Maltschvirus maltsch</taxon>
    </lineage>
</organism>
<feature type="region of interest" description="Disordered" evidence="1">
    <location>
        <begin position="136"/>
        <end position="177"/>
    </location>
</feature>
<sequence>MATQSFSDAFDLVPAASLILTTTNTYNSTANSSTVTWTLKLLGNNSKYNYGDFGTSWSVTINGDTTRTASGTFAYNFGLGNPSRVPVNNNPTIASGTYPVAIVHNSDGTQAITVAAAADDTDPIGAAATSGTFTFTNEARPPLAPTAAPTISRTGTGTSSTVTSAAAAASSPATTSTTGYHYRASLNNSAWPMGTQALTSGSSTANSGTVVFTAAGHTLLVGDAVTISGTNKTEHNLTDVIVTAVTSSTFTVTRSNAAVVSDVAVSSTSGTATVIGLRMGTGTTNSVVYPTSTSTTVYYFQTRARNSEGPGAWSATGVAYAAPTITATSSVGPTASVTVAPPSNDGGSTISSHTVEYSLDSTFATGVSTSTVAGSAGGTATINNLTPGRTWYFRAKYTNAASATSPYSNTTSTFIAAYGRRYQTVTVTGVTAVGSSTTYTTGSAHGFSLNDPVSVTGLTSTYNASGTVTAVTTTLPFSFTLGSTTPTTTSGTVSYTGTGTGAGWALMTTGKRYDANGTSPGVPGWVDVGTAQRYDSTGVWKAFS</sequence>
<dbReference type="EMBL" id="LR798267">
    <property type="protein sequence ID" value="CAB5219531.1"/>
    <property type="molecule type" value="Genomic_DNA"/>
</dbReference>
<dbReference type="Gene3D" id="2.60.40.10">
    <property type="entry name" value="Immunoglobulins"/>
    <property type="match status" value="1"/>
</dbReference>
<protein>
    <recommendedName>
        <fullName evidence="2">Fibronectin type-III domain-containing protein</fullName>
    </recommendedName>
</protein>
<accession>A0A6J7WNB4</accession>
<evidence type="ECO:0000256" key="1">
    <source>
        <dbReference type="SAM" id="MobiDB-lite"/>
    </source>
</evidence>
<dbReference type="Gene3D" id="2.40.30.20">
    <property type="match status" value="1"/>
</dbReference>
<dbReference type="InterPro" id="IPR013783">
    <property type="entry name" value="Ig-like_fold"/>
</dbReference>
<dbReference type="InterPro" id="IPR023366">
    <property type="entry name" value="ATP_synth_asu-like_sf"/>
</dbReference>
<gene>
    <name evidence="3" type="ORF">UFOVP221_87</name>
</gene>
<evidence type="ECO:0000259" key="2">
    <source>
        <dbReference type="PROSITE" id="PS50853"/>
    </source>
</evidence>